<dbReference type="SUPFAM" id="SSF48264">
    <property type="entry name" value="Cytochrome P450"/>
    <property type="match status" value="1"/>
</dbReference>
<comment type="caution">
    <text evidence="2">The sequence shown here is derived from an EMBL/GenBank/DDBJ whole genome shotgun (WGS) entry which is preliminary data.</text>
</comment>
<organism evidence="2 3">
    <name type="scientific">Exophiala bonariae</name>
    <dbReference type="NCBI Taxonomy" id="1690606"/>
    <lineage>
        <taxon>Eukaryota</taxon>
        <taxon>Fungi</taxon>
        <taxon>Dikarya</taxon>
        <taxon>Ascomycota</taxon>
        <taxon>Pezizomycotina</taxon>
        <taxon>Eurotiomycetes</taxon>
        <taxon>Chaetothyriomycetidae</taxon>
        <taxon>Chaetothyriales</taxon>
        <taxon>Herpotrichiellaceae</taxon>
        <taxon>Exophiala</taxon>
    </lineage>
</organism>
<proteinExistence type="inferred from homology"/>
<dbReference type="Gene3D" id="1.10.630.10">
    <property type="entry name" value="Cytochrome P450"/>
    <property type="match status" value="1"/>
</dbReference>
<dbReference type="GO" id="GO:0005506">
    <property type="term" value="F:iron ion binding"/>
    <property type="evidence" value="ECO:0007669"/>
    <property type="project" value="InterPro"/>
</dbReference>
<evidence type="ECO:0000313" key="3">
    <source>
        <dbReference type="Proteomes" id="UP001358417"/>
    </source>
</evidence>
<dbReference type="PANTHER" id="PTHR24305">
    <property type="entry name" value="CYTOCHROME P450"/>
    <property type="match status" value="1"/>
</dbReference>
<reference evidence="2 3" key="1">
    <citation type="submission" date="2023-08" db="EMBL/GenBank/DDBJ databases">
        <title>Black Yeasts Isolated from many extreme environments.</title>
        <authorList>
            <person name="Coleine C."/>
            <person name="Stajich J.E."/>
            <person name="Selbmann L."/>
        </authorList>
    </citation>
    <scope>NUCLEOTIDE SEQUENCE [LARGE SCALE GENOMIC DNA]</scope>
    <source>
        <strain evidence="2 3">CCFEE 5792</strain>
    </source>
</reference>
<dbReference type="GeneID" id="89971822"/>
<dbReference type="RefSeq" id="XP_064704944.1">
    <property type="nucleotide sequence ID" value="XM_064847223.1"/>
</dbReference>
<dbReference type="InterPro" id="IPR001128">
    <property type="entry name" value="Cyt_P450"/>
</dbReference>
<dbReference type="PANTHER" id="PTHR24305:SF166">
    <property type="entry name" value="CYTOCHROME P450 12A4, MITOCHONDRIAL-RELATED"/>
    <property type="match status" value="1"/>
</dbReference>
<dbReference type="EMBL" id="JAVRRD010000017">
    <property type="protein sequence ID" value="KAK5050358.1"/>
    <property type="molecule type" value="Genomic_DNA"/>
</dbReference>
<name>A0AAV9N7Y1_9EURO</name>
<accession>A0AAV9N7Y1</accession>
<evidence type="ECO:0000256" key="1">
    <source>
        <dbReference type="ARBA" id="ARBA00010617"/>
    </source>
</evidence>
<gene>
    <name evidence="2" type="ORF">LTR84_003639</name>
</gene>
<evidence type="ECO:0008006" key="4">
    <source>
        <dbReference type="Google" id="ProtNLM"/>
    </source>
</evidence>
<dbReference type="Proteomes" id="UP001358417">
    <property type="component" value="Unassembled WGS sequence"/>
</dbReference>
<protein>
    <recommendedName>
        <fullName evidence="4">Cytochrome P450</fullName>
    </recommendedName>
</protein>
<dbReference type="Pfam" id="PF00067">
    <property type="entry name" value="p450"/>
    <property type="match status" value="1"/>
</dbReference>
<dbReference type="InterPro" id="IPR036396">
    <property type="entry name" value="Cyt_P450_sf"/>
</dbReference>
<dbReference type="GO" id="GO:0004497">
    <property type="term" value="F:monooxygenase activity"/>
    <property type="evidence" value="ECO:0007669"/>
    <property type="project" value="InterPro"/>
</dbReference>
<keyword evidence="3" id="KW-1185">Reference proteome</keyword>
<dbReference type="AlphaFoldDB" id="A0AAV9N7Y1"/>
<evidence type="ECO:0000313" key="2">
    <source>
        <dbReference type="EMBL" id="KAK5050358.1"/>
    </source>
</evidence>
<dbReference type="GO" id="GO:0020037">
    <property type="term" value="F:heme binding"/>
    <property type="evidence" value="ECO:0007669"/>
    <property type="project" value="InterPro"/>
</dbReference>
<dbReference type="InterPro" id="IPR050121">
    <property type="entry name" value="Cytochrome_P450_monoxygenase"/>
</dbReference>
<comment type="similarity">
    <text evidence="1">Belongs to the cytochrome P450 family.</text>
</comment>
<dbReference type="GO" id="GO:0016705">
    <property type="term" value="F:oxidoreductase activity, acting on paired donors, with incorporation or reduction of molecular oxygen"/>
    <property type="evidence" value="ECO:0007669"/>
    <property type="project" value="InterPro"/>
</dbReference>
<sequence>MTWLTLLAGTILVWLIWNLSSLCRNYISARKVQAPTFIIPWNIYNPIWMILSVPLAPYLQRYLPTAWYRTINMGIYGFEFRSKENVFGDDKDNDVVVLVTSGPVEMSIRDPELATEILKRMKDFPTTEIAGVILNVFGPNVLTSNGEDWSRQRKLIAPNLNEKISKLVFGESTSQARQMLSSYVDDFQGVTDDTMRGMKAIALNVLGTVGFGISRPWKKGKDEKPEEGFKLTYMDVVWTLVENIVEAAIMPTKLLTSPLFSPPWHAIGHAKVEFPIHTRRMLERERTRQNTSSETSSNLMSMIVRLVDETASGGGNDTNDTVDEKNVKKKSLSMSEEEILGNLFVFTAAGFDTTANTMAYALALLSTYPEWQDWLYEEISAVLSDKDMDSLDYNEIFPKLPRCLSLMTNQAPGRDGNDAGR</sequence>